<gene>
    <name evidence="2" type="ORF">CZ787_07855</name>
</gene>
<protein>
    <submittedName>
        <fullName evidence="2">3-oxoacyl-[acyl-carrier protein] reductase</fullName>
        <ecNumber evidence="2">1.1.1.100</ecNumber>
    </submittedName>
</protein>
<proteinExistence type="inferred from homology"/>
<dbReference type="Gene3D" id="3.40.50.720">
    <property type="entry name" value="NAD(P)-binding Rossmann-like Domain"/>
    <property type="match status" value="1"/>
</dbReference>
<evidence type="ECO:0000313" key="3">
    <source>
        <dbReference type="Proteomes" id="UP000196331"/>
    </source>
</evidence>
<organism evidence="2 3">
    <name type="scientific">Halomonas citrativorans</name>
    <dbReference type="NCBI Taxonomy" id="2742612"/>
    <lineage>
        <taxon>Bacteria</taxon>
        <taxon>Pseudomonadati</taxon>
        <taxon>Pseudomonadota</taxon>
        <taxon>Gammaproteobacteria</taxon>
        <taxon>Oceanospirillales</taxon>
        <taxon>Halomonadaceae</taxon>
        <taxon>Halomonas</taxon>
    </lineage>
</organism>
<comment type="similarity">
    <text evidence="1">Belongs to the short-chain dehydrogenases/reductases (SDR) family.</text>
</comment>
<name>A0A1R4HXT9_9GAMM</name>
<reference evidence="2 3" key="1">
    <citation type="submission" date="2017-02" db="EMBL/GenBank/DDBJ databases">
        <authorList>
            <person name="Dridi B."/>
        </authorList>
    </citation>
    <scope>NUCLEOTIDE SEQUENCE [LARGE SCALE GENOMIC DNA]</scope>
    <source>
        <strain evidence="2 3">JB380</strain>
    </source>
</reference>
<dbReference type="PANTHER" id="PTHR42879:SF2">
    <property type="entry name" value="3-OXOACYL-[ACYL-CARRIER-PROTEIN] REDUCTASE FABG"/>
    <property type="match status" value="1"/>
</dbReference>
<dbReference type="EC" id="1.1.1.100" evidence="2"/>
<dbReference type="AlphaFoldDB" id="A0A1R4HXT9"/>
<dbReference type="SUPFAM" id="SSF51735">
    <property type="entry name" value="NAD(P)-binding Rossmann-fold domains"/>
    <property type="match status" value="1"/>
</dbReference>
<dbReference type="InterPro" id="IPR020904">
    <property type="entry name" value="Sc_DH/Rdtase_CS"/>
</dbReference>
<keyword evidence="2" id="KW-0560">Oxidoreductase</keyword>
<dbReference type="GO" id="GO:0032787">
    <property type="term" value="P:monocarboxylic acid metabolic process"/>
    <property type="evidence" value="ECO:0007669"/>
    <property type="project" value="UniProtKB-ARBA"/>
</dbReference>
<dbReference type="InterPro" id="IPR036291">
    <property type="entry name" value="NAD(P)-bd_dom_sf"/>
</dbReference>
<dbReference type="PANTHER" id="PTHR42879">
    <property type="entry name" value="3-OXOACYL-(ACYL-CARRIER-PROTEIN) REDUCTASE"/>
    <property type="match status" value="1"/>
</dbReference>
<dbReference type="FunFam" id="3.40.50.720:FF:000084">
    <property type="entry name" value="Short-chain dehydrogenase reductase"/>
    <property type="match status" value="1"/>
</dbReference>
<dbReference type="PRINTS" id="PR00081">
    <property type="entry name" value="GDHRDH"/>
</dbReference>
<dbReference type="InterPro" id="IPR050259">
    <property type="entry name" value="SDR"/>
</dbReference>
<dbReference type="EMBL" id="FUKM01000033">
    <property type="protein sequence ID" value="SJN12349.1"/>
    <property type="molecule type" value="Genomic_DNA"/>
</dbReference>
<dbReference type="Proteomes" id="UP000196331">
    <property type="component" value="Unassembled WGS sequence"/>
</dbReference>
<accession>A0A1R4HXT9</accession>
<evidence type="ECO:0000313" key="2">
    <source>
        <dbReference type="EMBL" id="SJN12349.1"/>
    </source>
</evidence>
<dbReference type="OrthoDB" id="9793499at2"/>
<dbReference type="NCBIfam" id="NF005559">
    <property type="entry name" value="PRK07231.1"/>
    <property type="match status" value="1"/>
</dbReference>
<dbReference type="InterPro" id="IPR002347">
    <property type="entry name" value="SDR_fam"/>
</dbReference>
<evidence type="ECO:0000256" key="1">
    <source>
        <dbReference type="ARBA" id="ARBA00006484"/>
    </source>
</evidence>
<dbReference type="GO" id="GO:0004316">
    <property type="term" value="F:3-oxoacyl-[acyl-carrier-protein] reductase (NADPH) activity"/>
    <property type="evidence" value="ECO:0007669"/>
    <property type="project" value="UniProtKB-EC"/>
</dbReference>
<comment type="caution">
    <text evidence="2">The sequence shown here is derived from an EMBL/GenBank/DDBJ whole genome shotgun (WGS) entry which is preliminary data.</text>
</comment>
<dbReference type="RefSeq" id="WP_087107844.1">
    <property type="nucleotide sequence ID" value="NZ_FUKM01000033.1"/>
</dbReference>
<dbReference type="CDD" id="cd05233">
    <property type="entry name" value="SDR_c"/>
    <property type="match status" value="1"/>
</dbReference>
<sequence length="257" mass="26880">MVTKKVAVVTGGARGIGLAAVEIFLAKGYDVAVVDMSYTVANELAETYSGVLPIECDVSNPDDVIAMAAVIERQYGRVDALVNNAGIAALHPIEETGFDSWKKIMSVNLDGTFLVTQALTPLMKKVSGAIVNVASIAGLRASTLRTAYGTSKAAVIHLTKQQAMELGEHGIRANCVAPGPVETELLAKLVEAAPEMKASYLETIPLNRFGQEKEIAEVIAFLCSPEGGYVTGQTIAVDGGFQSAGVGLTALRSANNP</sequence>
<dbReference type="PRINTS" id="PR00080">
    <property type="entry name" value="SDRFAMILY"/>
</dbReference>
<dbReference type="PROSITE" id="PS00061">
    <property type="entry name" value="ADH_SHORT"/>
    <property type="match status" value="1"/>
</dbReference>
<dbReference type="Pfam" id="PF13561">
    <property type="entry name" value="adh_short_C2"/>
    <property type="match status" value="1"/>
</dbReference>